<protein>
    <submittedName>
        <fullName evidence="2">Ciona YFV/L peptide</fullName>
    </submittedName>
</protein>
<evidence type="ECO:0000256" key="1">
    <source>
        <dbReference type="SAM" id="SignalP"/>
    </source>
</evidence>
<feature type="signal peptide" evidence="1">
    <location>
        <begin position="1"/>
        <end position="21"/>
    </location>
</feature>
<reference evidence="2" key="1">
    <citation type="journal article" date="2011" name="Endocrinology">
        <title>Peptidomic analysis of the central nervous system of the protochordate, Ciona intestinalis: homologs and prototypes of vertebrate peptides and novel peptides.</title>
        <authorList>
            <person name="Kawada T."/>
            <person name="Ogasawara M."/>
            <person name="Sekiguchi T."/>
            <person name="Aoyama M."/>
            <person name="Hotta K."/>
            <person name="Oka K."/>
            <person name="Satake H."/>
        </authorList>
    </citation>
    <scope>NUCLEOTIDE SEQUENCE</scope>
</reference>
<accession>F5XVF5</accession>
<proteinExistence type="predicted"/>
<name>F5XVF5_CIOIN</name>
<feature type="chain" id="PRO_5003335326" evidence="1">
    <location>
        <begin position="22"/>
        <end position="266"/>
    </location>
</feature>
<organism evidence="2">
    <name type="scientific">Ciona intestinalis</name>
    <name type="common">Transparent sea squirt</name>
    <name type="synonym">Ascidia intestinalis</name>
    <dbReference type="NCBI Taxonomy" id="7719"/>
    <lineage>
        <taxon>Eukaryota</taxon>
        <taxon>Metazoa</taxon>
        <taxon>Chordata</taxon>
        <taxon>Tunicata</taxon>
        <taxon>Ascidiacea</taxon>
        <taxon>Phlebobranchia</taxon>
        <taxon>Cionidae</taxon>
        <taxon>Ciona</taxon>
    </lineage>
</organism>
<sequence>MTPTRIFSLLVCVVLIARSNSKPIETSQLEDNVSKQDDYSSAIDTRSHLFDRHFPVHSSEILRGPEDDDDNNNNNGNLATPYLRAFTHGEHDDPEPYLEYEDLLKAINLLQNENTADTDTTKRELVVRDPYFVKKNNQESYFVKKDDEPRSYFVKKDAARPNYYFLKKAFPSKLFNSFGSSRACPCMKKRDNSDEQNPPFGSLIKSLSANNPEAGLPSYLPKKTAGAFWSIDTPAWIASQNRHMQKSPQAMKMLEFNRQCLNLCGK</sequence>
<keyword evidence="1" id="KW-0732">Signal</keyword>
<comment type="miscellaneous">
    <text evidence="2">The sequence shown here is derived from an EMBL/GenBank/DDBJ third party annotation (TPA) entry.</text>
</comment>
<evidence type="ECO:0000313" key="2">
    <source>
        <dbReference type="EMBL" id="FAA00722.1"/>
    </source>
</evidence>
<gene>
    <name evidence="2" type="primary">ci-yfv</name>
    <name evidence="2" type="synonym">l</name>
</gene>
<dbReference type="AlphaFoldDB" id="F5XVF5"/>
<dbReference type="EMBL" id="BR000885">
    <property type="protein sequence ID" value="FAA00722.1"/>
    <property type="molecule type" value="Genomic_DNA"/>
</dbReference>